<comment type="subcellular location">
    <subcellularLocation>
        <location evidence="1">Cytoplasm</location>
        <location evidence="1">Cytoskeleton</location>
    </subcellularLocation>
</comment>
<keyword evidence="3" id="KW-0963">Cytoplasm</keyword>
<dbReference type="SUPFAM" id="SSF48452">
    <property type="entry name" value="TPR-like"/>
    <property type="match status" value="1"/>
</dbReference>
<evidence type="ECO:0000256" key="8">
    <source>
        <dbReference type="ARBA" id="ARBA00041958"/>
    </source>
</evidence>
<evidence type="ECO:0000256" key="1">
    <source>
        <dbReference type="ARBA" id="ARBA00004245"/>
    </source>
</evidence>
<comment type="subunit">
    <text evidence="2">Interacts with microtubules.</text>
</comment>
<evidence type="ECO:0000256" key="3">
    <source>
        <dbReference type="ARBA" id="ARBA00022490"/>
    </source>
</evidence>
<name>A0AAD5M109_PYTIN</name>
<accession>A0AAD5M109</accession>
<dbReference type="InterPro" id="IPR011990">
    <property type="entry name" value="TPR-like_helical_dom_sf"/>
</dbReference>
<evidence type="ECO:0000256" key="4">
    <source>
        <dbReference type="ARBA" id="ARBA00022737"/>
    </source>
</evidence>
<evidence type="ECO:0000313" key="11">
    <source>
        <dbReference type="Proteomes" id="UP001209570"/>
    </source>
</evidence>
<evidence type="ECO:0000256" key="2">
    <source>
        <dbReference type="ARBA" id="ARBA00011375"/>
    </source>
</evidence>
<keyword evidence="5" id="KW-0802">TPR repeat</keyword>
<evidence type="ECO:0000256" key="5">
    <source>
        <dbReference type="ARBA" id="ARBA00022803"/>
    </source>
</evidence>
<evidence type="ECO:0000313" key="10">
    <source>
        <dbReference type="EMBL" id="KAJ0400465.1"/>
    </source>
</evidence>
<protein>
    <recommendedName>
        <fullName evidence="7">Regulator of microtubule dynamics protein 1</fullName>
    </recommendedName>
    <alternativeName>
        <fullName evidence="8">Protein FAM82B</fullName>
    </alternativeName>
</protein>
<evidence type="ECO:0000256" key="6">
    <source>
        <dbReference type="ARBA" id="ARBA00023212"/>
    </source>
</evidence>
<evidence type="ECO:0000256" key="7">
    <source>
        <dbReference type="ARBA" id="ARBA00039966"/>
    </source>
</evidence>
<dbReference type="Proteomes" id="UP001209570">
    <property type="component" value="Unassembled WGS sequence"/>
</dbReference>
<dbReference type="GO" id="GO:0097431">
    <property type="term" value="C:mitotic spindle pole"/>
    <property type="evidence" value="ECO:0007669"/>
    <property type="project" value="TreeGrafter"/>
</dbReference>
<dbReference type="GO" id="GO:0005737">
    <property type="term" value="C:cytoplasm"/>
    <property type="evidence" value="ECO:0007669"/>
    <property type="project" value="TreeGrafter"/>
</dbReference>
<keyword evidence="11" id="KW-1185">Reference proteome</keyword>
<dbReference type="AlphaFoldDB" id="A0AAD5M109"/>
<gene>
    <name evidence="10" type="ORF">P43SY_004814</name>
</gene>
<proteinExistence type="predicted"/>
<keyword evidence="9" id="KW-0732">Signal</keyword>
<dbReference type="InterPro" id="IPR049039">
    <property type="entry name" value="RMD1-3_a_helical_rpt"/>
</dbReference>
<dbReference type="GO" id="GO:0005876">
    <property type="term" value="C:spindle microtubule"/>
    <property type="evidence" value="ECO:0007669"/>
    <property type="project" value="TreeGrafter"/>
</dbReference>
<dbReference type="Gene3D" id="1.25.40.10">
    <property type="entry name" value="Tetratricopeptide repeat domain"/>
    <property type="match status" value="2"/>
</dbReference>
<evidence type="ECO:0000256" key="9">
    <source>
        <dbReference type="SAM" id="SignalP"/>
    </source>
</evidence>
<dbReference type="PANTHER" id="PTHR16056">
    <property type="entry name" value="REGULATOR OF MICROTUBULE DYNAMICS PROTEIN"/>
    <property type="match status" value="1"/>
</dbReference>
<dbReference type="Pfam" id="PF21033">
    <property type="entry name" value="RMD1-3"/>
    <property type="match status" value="1"/>
</dbReference>
<organism evidence="10 11">
    <name type="scientific">Pythium insidiosum</name>
    <name type="common">Pythiosis disease agent</name>
    <dbReference type="NCBI Taxonomy" id="114742"/>
    <lineage>
        <taxon>Eukaryota</taxon>
        <taxon>Sar</taxon>
        <taxon>Stramenopiles</taxon>
        <taxon>Oomycota</taxon>
        <taxon>Peronosporomycetes</taxon>
        <taxon>Pythiales</taxon>
        <taxon>Pythiaceae</taxon>
        <taxon>Pythium</taxon>
    </lineage>
</organism>
<feature type="chain" id="PRO_5042049926" description="Regulator of microtubule dynamics protein 1" evidence="9">
    <location>
        <begin position="21"/>
        <end position="280"/>
    </location>
</feature>
<feature type="signal peptide" evidence="9">
    <location>
        <begin position="1"/>
        <end position="20"/>
    </location>
</feature>
<dbReference type="GO" id="GO:0008017">
    <property type="term" value="F:microtubule binding"/>
    <property type="evidence" value="ECO:0007669"/>
    <property type="project" value="TreeGrafter"/>
</dbReference>
<dbReference type="EMBL" id="JAKCXM010000154">
    <property type="protein sequence ID" value="KAJ0400465.1"/>
    <property type="molecule type" value="Genomic_DNA"/>
</dbReference>
<sequence>MVFVAAGISLAITVTGSVVAAETYQDSAVALLAEERYNDYSYSRQQLLEDLKAAHAKHPSDVGVMWRLGRAAYDVSNLRATPAEEKKALIYFALEIMGKALELGDNVAEIMGKALELGDNVAEVHNWYGIVLSSVGDYEGTKVSIANSYKIKEHWERAIALKPTKATTYHLLGRWCVRISDLSWIERKAAAVLFGAPPESSYQEALGFLLKCHEFDSQWKSNTMLIAQWKSNTMLIAQVYFKLKDYSKAKEWAEKTLAIPNNTEEDEDKHEEAKALLKKL</sequence>
<reference evidence="10" key="1">
    <citation type="submission" date="2021-12" db="EMBL/GenBank/DDBJ databases">
        <title>Prjna785345.</title>
        <authorList>
            <person name="Rujirawat T."/>
            <person name="Krajaejun T."/>
        </authorList>
    </citation>
    <scope>NUCLEOTIDE SEQUENCE</scope>
    <source>
        <strain evidence="10">Pi057C3</strain>
    </source>
</reference>
<keyword evidence="6" id="KW-0206">Cytoskeleton</keyword>
<comment type="caution">
    <text evidence="10">The sequence shown here is derived from an EMBL/GenBank/DDBJ whole genome shotgun (WGS) entry which is preliminary data.</text>
</comment>
<keyword evidence="4" id="KW-0677">Repeat</keyword>
<dbReference type="PANTHER" id="PTHR16056:SF16">
    <property type="entry name" value="REGULATOR OF MICROTUBULE DYNAMICS PROTEIN 1"/>
    <property type="match status" value="1"/>
</dbReference>